<reference evidence="3 4" key="1">
    <citation type="journal article" date="2023" name="Access Microbiol">
        <title>The genome of a steinernematid-associated Pseudomonas piscis bacterium encodes the biosynthesis of insect toxins.</title>
        <authorList>
            <person name="Awori R.M."/>
            <person name="Hendre P."/>
            <person name="Amugune N.O."/>
        </authorList>
    </citation>
    <scope>NUCLEOTIDE SEQUENCE [LARGE SCALE GENOMIC DNA]</scope>
    <source>
        <strain evidence="3 4">75</strain>
    </source>
</reference>
<dbReference type="Gene3D" id="2.60.40.3940">
    <property type="match status" value="1"/>
</dbReference>
<dbReference type="Proteomes" id="UP001237292">
    <property type="component" value="Chromosome"/>
</dbReference>
<evidence type="ECO:0000313" key="4">
    <source>
        <dbReference type="Proteomes" id="UP001237292"/>
    </source>
</evidence>
<organism evidence="3 4">
    <name type="scientific">Pseudomonas piscis</name>
    <dbReference type="NCBI Taxonomy" id="2614538"/>
    <lineage>
        <taxon>Bacteria</taxon>
        <taxon>Pseudomonadati</taxon>
        <taxon>Pseudomonadota</taxon>
        <taxon>Gammaproteobacteria</taxon>
        <taxon>Pseudomonadales</taxon>
        <taxon>Pseudomonadaceae</taxon>
        <taxon>Pseudomonas</taxon>
    </lineage>
</organism>
<name>A0ABY9NAG1_9PSED</name>
<dbReference type="Pfam" id="PF12571">
    <property type="entry name" value="Phage_tail_fib"/>
    <property type="match status" value="1"/>
</dbReference>
<feature type="domain" description="Phage tail fibre protein N-terminal" evidence="2">
    <location>
        <begin position="6"/>
        <end position="152"/>
    </location>
</feature>
<keyword evidence="4" id="KW-1185">Reference proteome</keyword>
<dbReference type="PANTHER" id="PTHR35191">
    <property type="entry name" value="PROPHAGE SIDE TAIL FIBER PROTEIN HOMOLOG STFQ-RELATED"/>
    <property type="match status" value="1"/>
</dbReference>
<feature type="region of interest" description="Disordered" evidence="1">
    <location>
        <begin position="377"/>
        <end position="396"/>
    </location>
</feature>
<dbReference type="InterPro" id="IPR051934">
    <property type="entry name" value="Phage_Tail_Fiber_Structural"/>
</dbReference>
<sequence>MIDSNSQFFAILTDVGAAKQANADALGIPWKLTHMGVGDANNTDPVPSAKQTKLINEWRRKPLNQLRIDPANSAILIAEQIIPADEGGRWIREIGLYDEAGDLVAVASCAPSFKPILAQGSGRTQVIRMNFLVSSSANVELKIDPAVVLATREYVDQGDAKKLPLAGGTLTGALYANAGVRTKKGLPKSDTADVGYAFGTDGDTGFFATEGSVPQGGSELVFICDSAELARFGPGKSTIPNAVLPGATAITPAPGTNNKAVATAEFVVGTVQAAINALVSGAPGALDTLEELAKALGGDANFAATVTNSIAKKLSLSGGQMTGMLQGKPGAGGPGNPNNCGIVFDSDTGLFSSGDGEIALYANGEVLLQRHPSGALQSARGFRSPKGPPGWADTSSWSGFTFADDGDTGMFAEGGSLNAGSDIVFRIDGQETGRLKAVMKSSSKNGWARLVNGQILQWCEFTVTHVAGVATAWNVTLPTTFPVRALQASLSLGNGISGNSISYSVETLREGAASGYVYTSDNTARLYRLFVVGE</sequence>
<evidence type="ECO:0000313" key="3">
    <source>
        <dbReference type="EMBL" id="WMN15355.1"/>
    </source>
</evidence>
<dbReference type="PANTHER" id="PTHR35191:SF1">
    <property type="entry name" value="PROPHAGE SIDE TAIL FIBER PROTEIN HOMOLOG STFQ-RELATED"/>
    <property type="match status" value="1"/>
</dbReference>
<evidence type="ECO:0000256" key="1">
    <source>
        <dbReference type="SAM" id="MobiDB-lite"/>
    </source>
</evidence>
<dbReference type="EMBL" id="CP133164">
    <property type="protein sequence ID" value="WMN15355.1"/>
    <property type="molecule type" value="Genomic_DNA"/>
</dbReference>
<evidence type="ECO:0000259" key="2">
    <source>
        <dbReference type="Pfam" id="PF12571"/>
    </source>
</evidence>
<accession>A0ABY9NAG1</accession>
<protein>
    <submittedName>
        <fullName evidence="3">Phage tail protein</fullName>
    </submittedName>
</protein>
<dbReference type="RefSeq" id="WP_282877761.1">
    <property type="nucleotide sequence ID" value="NZ_CP133164.1"/>
</dbReference>
<dbReference type="InterPro" id="IPR022225">
    <property type="entry name" value="Phage_tail_fibre_N"/>
</dbReference>
<gene>
    <name evidence="3" type="ORF">QL104_18495</name>
</gene>
<proteinExistence type="predicted"/>